<dbReference type="Proteomes" id="UP000180254">
    <property type="component" value="Unassembled WGS sequence"/>
</dbReference>
<dbReference type="InterPro" id="IPR049254">
    <property type="entry name" value="Phage_tail_terminator"/>
</dbReference>
<comment type="caution">
    <text evidence="1">The sequence shown here is derived from an EMBL/GenBank/DDBJ whole genome shotgun (WGS) entry which is preliminary data.</text>
</comment>
<organism evidence="1 2">
    <name type="scientific">Andreesenia angusta</name>
    <dbReference type="NCBI Taxonomy" id="39480"/>
    <lineage>
        <taxon>Bacteria</taxon>
        <taxon>Bacillati</taxon>
        <taxon>Bacillota</taxon>
        <taxon>Tissierellia</taxon>
        <taxon>Tissierellales</taxon>
        <taxon>Gottschalkiaceae</taxon>
        <taxon>Andreesenia</taxon>
    </lineage>
</organism>
<gene>
    <name evidence="1" type="ORF">EUAN_06930</name>
</gene>
<accession>A0A1S1VAQ5</accession>
<protein>
    <submittedName>
        <fullName evidence="1">Uncharacterized protein</fullName>
    </submittedName>
</protein>
<evidence type="ECO:0000313" key="1">
    <source>
        <dbReference type="EMBL" id="OHW62909.1"/>
    </source>
</evidence>
<sequence length="157" mass="18463">MNYWTSMEWGTDMVKYSDIHRAIVGKLKAKFPNIKISSTDITEGFDRPSFFIEFDDMKSTDFMREALDRDFTVRIYYFPKEKDKNKVEILNMEDDLNEIFIQDGVISIDAETAIEIDELELEIVDKVLQCSFDVMISENYDRVDDTPNIEDIEIDNI</sequence>
<evidence type="ECO:0000313" key="2">
    <source>
        <dbReference type="Proteomes" id="UP000180254"/>
    </source>
</evidence>
<name>A0A1S1VAQ5_9FIRM</name>
<dbReference type="Pfam" id="PF20765">
    <property type="entry name" value="Phage_tail_terminator_8"/>
    <property type="match status" value="1"/>
</dbReference>
<dbReference type="EMBL" id="MKIE01000002">
    <property type="protein sequence ID" value="OHW62909.1"/>
    <property type="molecule type" value="Genomic_DNA"/>
</dbReference>
<dbReference type="RefSeq" id="WP_169817328.1">
    <property type="nucleotide sequence ID" value="NZ_MKIE01000002.1"/>
</dbReference>
<proteinExistence type="predicted"/>
<reference evidence="1 2" key="1">
    <citation type="submission" date="2016-09" db="EMBL/GenBank/DDBJ databases">
        <title>Genome sequence of Eubacterium angustum.</title>
        <authorList>
            <person name="Poehlein A."/>
            <person name="Daniel R."/>
        </authorList>
    </citation>
    <scope>NUCLEOTIDE SEQUENCE [LARGE SCALE GENOMIC DNA]</scope>
    <source>
        <strain evidence="1 2">DSM 1989</strain>
    </source>
</reference>
<dbReference type="STRING" id="39480.EUAN_06930"/>
<keyword evidence="2" id="KW-1185">Reference proteome</keyword>
<dbReference type="AlphaFoldDB" id="A0A1S1VAQ5"/>